<name>A0A3D9HJE3_9FLAO</name>
<keyword evidence="2" id="KW-0238">DNA-binding</keyword>
<accession>A0A3D9HJE3</accession>
<organism evidence="6 7">
    <name type="scientific">Seonamhaeicola aphaedonensis</name>
    <dbReference type="NCBI Taxonomy" id="1461338"/>
    <lineage>
        <taxon>Bacteria</taxon>
        <taxon>Pseudomonadati</taxon>
        <taxon>Bacteroidota</taxon>
        <taxon>Flavobacteriia</taxon>
        <taxon>Flavobacteriales</taxon>
        <taxon>Flavobacteriaceae</taxon>
    </lineage>
</organism>
<feature type="transmembrane region" description="Helical" evidence="4">
    <location>
        <begin position="185"/>
        <end position="203"/>
    </location>
</feature>
<gene>
    <name evidence="6" type="ORF">DFQ02_102339</name>
</gene>
<feature type="transmembrane region" description="Helical" evidence="4">
    <location>
        <begin position="73"/>
        <end position="95"/>
    </location>
</feature>
<dbReference type="GO" id="GO:0005829">
    <property type="term" value="C:cytosol"/>
    <property type="evidence" value="ECO:0007669"/>
    <property type="project" value="TreeGrafter"/>
</dbReference>
<dbReference type="SMART" id="SM00530">
    <property type="entry name" value="HTH_XRE"/>
    <property type="match status" value="1"/>
</dbReference>
<feature type="domain" description="HTH cro/C1-type" evidence="5">
    <location>
        <begin position="8"/>
        <end position="62"/>
    </location>
</feature>
<dbReference type="InterPro" id="IPR001387">
    <property type="entry name" value="Cro/C1-type_HTH"/>
</dbReference>
<keyword evidence="3" id="KW-0804">Transcription</keyword>
<keyword evidence="1" id="KW-0805">Transcription regulation</keyword>
<dbReference type="Proteomes" id="UP000256629">
    <property type="component" value="Unassembled WGS sequence"/>
</dbReference>
<comment type="caution">
    <text evidence="6">The sequence shown here is derived from an EMBL/GenBank/DDBJ whole genome shotgun (WGS) entry which is preliminary data.</text>
</comment>
<dbReference type="RefSeq" id="WP_116039981.1">
    <property type="nucleotide sequence ID" value="NZ_QRDX01000002.1"/>
</dbReference>
<dbReference type="Pfam" id="PF01381">
    <property type="entry name" value="HTH_3"/>
    <property type="match status" value="1"/>
</dbReference>
<evidence type="ECO:0000256" key="1">
    <source>
        <dbReference type="ARBA" id="ARBA00023015"/>
    </source>
</evidence>
<dbReference type="EMBL" id="QRDX01000002">
    <property type="protein sequence ID" value="RED49564.1"/>
    <property type="molecule type" value="Genomic_DNA"/>
</dbReference>
<sequence length="207" mass="23277">MGNIGNLIKETRNKKALSQEELAELANVNLRTIQRIENNESNPRNKTISLIFDALELNWTDIETTKEQPNKNYLILATILCVIIIISSFSGWFSFVATNGSTALRGQTLTTTGWEGSLSIGFFKLYNWLISLCGLSIGTLVLLMLLDIVKTRFAFLVGQIIIITLYLIFYIFLSLDIESLSLKHGLFLMIASTIGLILLLRRIKKTT</sequence>
<dbReference type="CDD" id="cd00093">
    <property type="entry name" value="HTH_XRE"/>
    <property type="match status" value="1"/>
</dbReference>
<evidence type="ECO:0000259" key="5">
    <source>
        <dbReference type="PROSITE" id="PS50943"/>
    </source>
</evidence>
<feature type="transmembrane region" description="Helical" evidence="4">
    <location>
        <begin position="153"/>
        <end position="173"/>
    </location>
</feature>
<evidence type="ECO:0000313" key="6">
    <source>
        <dbReference type="EMBL" id="RED49564.1"/>
    </source>
</evidence>
<dbReference type="AlphaFoldDB" id="A0A3D9HJE3"/>
<evidence type="ECO:0000256" key="3">
    <source>
        <dbReference type="ARBA" id="ARBA00023163"/>
    </source>
</evidence>
<keyword evidence="7" id="KW-1185">Reference proteome</keyword>
<dbReference type="PROSITE" id="PS50943">
    <property type="entry name" value="HTH_CROC1"/>
    <property type="match status" value="1"/>
</dbReference>
<protein>
    <submittedName>
        <fullName evidence="6">Helix-turn-helix protein</fullName>
    </submittedName>
</protein>
<dbReference type="PANTHER" id="PTHR46797:SF23">
    <property type="entry name" value="HTH-TYPE TRANSCRIPTIONAL REGULATOR SUTR"/>
    <property type="match status" value="1"/>
</dbReference>
<dbReference type="InterPro" id="IPR050807">
    <property type="entry name" value="TransReg_Diox_bact_type"/>
</dbReference>
<feature type="transmembrane region" description="Helical" evidence="4">
    <location>
        <begin position="125"/>
        <end position="146"/>
    </location>
</feature>
<evidence type="ECO:0000313" key="7">
    <source>
        <dbReference type="Proteomes" id="UP000256629"/>
    </source>
</evidence>
<keyword evidence="4" id="KW-0812">Transmembrane</keyword>
<proteinExistence type="predicted"/>
<dbReference type="GO" id="GO:0003677">
    <property type="term" value="F:DNA binding"/>
    <property type="evidence" value="ECO:0007669"/>
    <property type="project" value="UniProtKB-KW"/>
</dbReference>
<dbReference type="SUPFAM" id="SSF47413">
    <property type="entry name" value="lambda repressor-like DNA-binding domains"/>
    <property type="match status" value="1"/>
</dbReference>
<dbReference type="InterPro" id="IPR010982">
    <property type="entry name" value="Lambda_DNA-bd_dom_sf"/>
</dbReference>
<evidence type="ECO:0000256" key="4">
    <source>
        <dbReference type="SAM" id="Phobius"/>
    </source>
</evidence>
<keyword evidence="4" id="KW-0472">Membrane</keyword>
<dbReference type="OrthoDB" id="1357763at2"/>
<dbReference type="GO" id="GO:0003700">
    <property type="term" value="F:DNA-binding transcription factor activity"/>
    <property type="evidence" value="ECO:0007669"/>
    <property type="project" value="TreeGrafter"/>
</dbReference>
<dbReference type="Gene3D" id="1.10.260.40">
    <property type="entry name" value="lambda repressor-like DNA-binding domains"/>
    <property type="match status" value="1"/>
</dbReference>
<evidence type="ECO:0000256" key="2">
    <source>
        <dbReference type="ARBA" id="ARBA00023125"/>
    </source>
</evidence>
<keyword evidence="4" id="KW-1133">Transmembrane helix</keyword>
<dbReference type="PANTHER" id="PTHR46797">
    <property type="entry name" value="HTH-TYPE TRANSCRIPTIONAL REGULATOR"/>
    <property type="match status" value="1"/>
</dbReference>
<reference evidence="6 7" key="1">
    <citation type="submission" date="2018-07" db="EMBL/GenBank/DDBJ databases">
        <title>Genomic Encyclopedia of Type Strains, Phase III (KMG-III): the genomes of soil and plant-associated and newly described type strains.</title>
        <authorList>
            <person name="Whitman W."/>
        </authorList>
    </citation>
    <scope>NUCLEOTIDE SEQUENCE [LARGE SCALE GENOMIC DNA]</scope>
    <source>
        <strain evidence="6 7">CECT 8487</strain>
    </source>
</reference>